<dbReference type="RefSeq" id="WP_184170215.1">
    <property type="nucleotide sequence ID" value="NZ_JACHLN010000004.1"/>
</dbReference>
<dbReference type="PANTHER" id="PTHR37828:SF1">
    <property type="entry name" value="YCII-RELATED DOMAIN-CONTAINING PROTEIN"/>
    <property type="match status" value="1"/>
</dbReference>
<dbReference type="Gene3D" id="3.30.70.1060">
    <property type="entry name" value="Dimeric alpha+beta barrel"/>
    <property type="match status" value="1"/>
</dbReference>
<evidence type="ECO:0000256" key="1">
    <source>
        <dbReference type="ARBA" id="ARBA00007689"/>
    </source>
</evidence>
<accession>A0A7W7K4X3</accession>
<dbReference type="InterPro" id="IPR005545">
    <property type="entry name" value="YCII"/>
</dbReference>
<comment type="caution">
    <text evidence="3">The sequence shown here is derived from an EMBL/GenBank/DDBJ whole genome shotgun (WGS) entry which is preliminary data.</text>
</comment>
<gene>
    <name evidence="3" type="ORF">HNP52_004206</name>
</gene>
<evidence type="ECO:0000313" key="3">
    <source>
        <dbReference type="EMBL" id="MBB4841109.1"/>
    </source>
</evidence>
<dbReference type="SUPFAM" id="SSF54909">
    <property type="entry name" value="Dimeric alpha+beta barrel"/>
    <property type="match status" value="1"/>
</dbReference>
<keyword evidence="4" id="KW-1185">Reference proteome</keyword>
<evidence type="ECO:0000313" key="4">
    <source>
        <dbReference type="Proteomes" id="UP000575241"/>
    </source>
</evidence>
<evidence type="ECO:0000259" key="2">
    <source>
        <dbReference type="Pfam" id="PF03795"/>
    </source>
</evidence>
<proteinExistence type="inferred from homology"/>
<dbReference type="InterPro" id="IPR011008">
    <property type="entry name" value="Dimeric_a/b-barrel"/>
</dbReference>
<organism evidence="3 4">
    <name type="scientific">Sphingomonas kyeonggiensis</name>
    <dbReference type="NCBI Taxonomy" id="1268553"/>
    <lineage>
        <taxon>Bacteria</taxon>
        <taxon>Pseudomonadati</taxon>
        <taxon>Pseudomonadota</taxon>
        <taxon>Alphaproteobacteria</taxon>
        <taxon>Sphingomonadales</taxon>
        <taxon>Sphingomonadaceae</taxon>
        <taxon>Sphingomonas</taxon>
    </lineage>
</organism>
<dbReference type="Proteomes" id="UP000575241">
    <property type="component" value="Unassembled WGS sequence"/>
</dbReference>
<protein>
    <submittedName>
        <fullName evidence="3">Uncharacterized protein YciI</fullName>
    </submittedName>
</protein>
<reference evidence="3 4" key="1">
    <citation type="submission" date="2020-08" db="EMBL/GenBank/DDBJ databases">
        <title>Functional genomics of gut bacteria from endangered species of beetles.</title>
        <authorList>
            <person name="Carlos-Shanley C."/>
        </authorList>
    </citation>
    <scope>NUCLEOTIDE SEQUENCE [LARGE SCALE GENOMIC DNA]</scope>
    <source>
        <strain evidence="3 4">S00224</strain>
    </source>
</reference>
<dbReference type="PANTHER" id="PTHR37828">
    <property type="entry name" value="GSR2449 PROTEIN"/>
    <property type="match status" value="1"/>
</dbReference>
<feature type="domain" description="YCII-related" evidence="2">
    <location>
        <begin position="1"/>
        <end position="80"/>
    </location>
</feature>
<comment type="similarity">
    <text evidence="1">Belongs to the YciI family.</text>
</comment>
<name>A0A7W7K4X3_9SPHN</name>
<sequence length="94" mass="10197">MLVVLLRYKVPLAEVDAQRPAHIEWLKSHYATGTLLASGPQEPRTGGVILMRGTRAEAERLVTTDPFAIHGIADYEIVEFVPAMTAPGLEALAS</sequence>
<dbReference type="AlphaFoldDB" id="A0A7W7K4X3"/>
<dbReference type="Pfam" id="PF03795">
    <property type="entry name" value="YCII"/>
    <property type="match status" value="1"/>
</dbReference>
<dbReference type="EMBL" id="JACHLN010000004">
    <property type="protein sequence ID" value="MBB4841109.1"/>
    <property type="molecule type" value="Genomic_DNA"/>
</dbReference>